<dbReference type="Pfam" id="PF16884">
    <property type="entry name" value="ADH_N_2"/>
    <property type="match status" value="1"/>
</dbReference>
<dbReference type="Gene3D" id="3.90.180.10">
    <property type="entry name" value="Medium-chain alcohol dehydrogenases, catalytic domain"/>
    <property type="match status" value="1"/>
</dbReference>
<keyword evidence="4" id="KW-1185">Reference proteome</keyword>
<dbReference type="CDD" id="cd05288">
    <property type="entry name" value="PGDH"/>
    <property type="match status" value="1"/>
</dbReference>
<dbReference type="Gene3D" id="3.40.50.720">
    <property type="entry name" value="NAD(P)-binding Rossmann-like Domain"/>
    <property type="match status" value="1"/>
</dbReference>
<evidence type="ECO:0000313" key="3">
    <source>
        <dbReference type="EMBL" id="MFC3228215.1"/>
    </source>
</evidence>
<dbReference type="EMBL" id="JBHRTR010000028">
    <property type="protein sequence ID" value="MFC3228215.1"/>
    <property type="molecule type" value="Genomic_DNA"/>
</dbReference>
<proteinExistence type="predicted"/>
<dbReference type="InterPro" id="IPR036291">
    <property type="entry name" value="NAD(P)-bd_dom_sf"/>
</dbReference>
<feature type="domain" description="Enoyl reductase (ER)" evidence="2">
    <location>
        <begin position="20"/>
        <end position="333"/>
    </location>
</feature>
<comment type="caution">
    <text evidence="3">The sequence shown here is derived from an EMBL/GenBank/DDBJ whole genome shotgun (WGS) entry which is preliminary data.</text>
</comment>
<sequence length="337" mass="35689">MTDLQTNRQWRLMRRPKGELSPDDFAWAEAAVPQAGPGEVLVRHELLSIDAANRAWMSPVPTYLPPVELEGVMRGFGIGTVVASNDQSLQPGDRVEGLLGWQDLAAVPGRELRKLPAEQAAGDQLNLLGITGKTAWFGLFEIGRPRPGETVVVSAGAGAVGSIVGQLAKVAGARVVGIVGSQEKCDWLTGSLGFDAAVNHRDPDMAKALKAACPRGIDIYFDNVGGEILEKVLFLMRSGGRVVCCGSVSTYDTGTPPPGPRGIPGLLVVKRLRLEGFIVTDYEARYAEAEKALAGLAAAGRLTAEADLRDGLEHAPQALIDLLAGQNRGKVMVRIAG</sequence>
<evidence type="ECO:0000256" key="1">
    <source>
        <dbReference type="ARBA" id="ARBA00023002"/>
    </source>
</evidence>
<evidence type="ECO:0000313" key="4">
    <source>
        <dbReference type="Proteomes" id="UP001595528"/>
    </source>
</evidence>
<name>A0ABV7L0V0_9PROT</name>
<reference evidence="4" key="1">
    <citation type="journal article" date="2019" name="Int. J. Syst. Evol. Microbiol.">
        <title>The Global Catalogue of Microorganisms (GCM) 10K type strain sequencing project: providing services to taxonomists for standard genome sequencing and annotation.</title>
        <authorList>
            <consortium name="The Broad Institute Genomics Platform"/>
            <consortium name="The Broad Institute Genome Sequencing Center for Infectious Disease"/>
            <person name="Wu L."/>
            <person name="Ma J."/>
        </authorList>
    </citation>
    <scope>NUCLEOTIDE SEQUENCE [LARGE SCALE GENOMIC DNA]</scope>
    <source>
        <strain evidence="4">KCTC 42964</strain>
    </source>
</reference>
<dbReference type="SMART" id="SM00829">
    <property type="entry name" value="PKS_ER"/>
    <property type="match status" value="1"/>
</dbReference>
<dbReference type="SUPFAM" id="SSF51735">
    <property type="entry name" value="NAD(P)-binding Rossmann-fold domains"/>
    <property type="match status" value="1"/>
</dbReference>
<keyword evidence="1 3" id="KW-0560">Oxidoreductase</keyword>
<gene>
    <name evidence="3" type="ORF">ACFOGJ_13300</name>
</gene>
<dbReference type="PANTHER" id="PTHR43205:SF7">
    <property type="entry name" value="PROSTAGLANDIN REDUCTASE 1"/>
    <property type="match status" value="1"/>
</dbReference>
<dbReference type="Proteomes" id="UP001595528">
    <property type="component" value="Unassembled WGS sequence"/>
</dbReference>
<dbReference type="InterPro" id="IPR045010">
    <property type="entry name" value="MDR_fam"/>
</dbReference>
<accession>A0ABV7L0V0</accession>
<dbReference type="InterPro" id="IPR020843">
    <property type="entry name" value="ER"/>
</dbReference>
<dbReference type="InterPro" id="IPR013149">
    <property type="entry name" value="ADH-like_C"/>
</dbReference>
<dbReference type="EC" id="1.-.-.-" evidence="3"/>
<evidence type="ECO:0000259" key="2">
    <source>
        <dbReference type="SMART" id="SM00829"/>
    </source>
</evidence>
<dbReference type="Pfam" id="PF00107">
    <property type="entry name" value="ADH_zinc_N"/>
    <property type="match status" value="1"/>
</dbReference>
<dbReference type="RefSeq" id="WP_379901121.1">
    <property type="nucleotide sequence ID" value="NZ_JBHRTR010000028.1"/>
</dbReference>
<dbReference type="SUPFAM" id="SSF50129">
    <property type="entry name" value="GroES-like"/>
    <property type="match status" value="1"/>
</dbReference>
<dbReference type="GO" id="GO:0016491">
    <property type="term" value="F:oxidoreductase activity"/>
    <property type="evidence" value="ECO:0007669"/>
    <property type="project" value="UniProtKB-KW"/>
</dbReference>
<protein>
    <submittedName>
        <fullName evidence="3">NADP-dependent oxidoreductase</fullName>
        <ecNumber evidence="3">1.-.-.-</ecNumber>
    </submittedName>
</protein>
<dbReference type="InterPro" id="IPR041694">
    <property type="entry name" value="ADH_N_2"/>
</dbReference>
<organism evidence="3 4">
    <name type="scientific">Marinibaculum pumilum</name>
    <dbReference type="NCBI Taxonomy" id="1766165"/>
    <lineage>
        <taxon>Bacteria</taxon>
        <taxon>Pseudomonadati</taxon>
        <taxon>Pseudomonadota</taxon>
        <taxon>Alphaproteobacteria</taxon>
        <taxon>Rhodospirillales</taxon>
        <taxon>Rhodospirillaceae</taxon>
        <taxon>Marinibaculum</taxon>
    </lineage>
</organism>
<dbReference type="InterPro" id="IPR011032">
    <property type="entry name" value="GroES-like_sf"/>
</dbReference>
<dbReference type="PANTHER" id="PTHR43205">
    <property type="entry name" value="PROSTAGLANDIN REDUCTASE"/>
    <property type="match status" value="1"/>
</dbReference>